<dbReference type="AlphaFoldDB" id="A0A5B6VXI2"/>
<sequence length="67" mass="7629">MVEYIGVCSAERASDLGILSDGLLKEIYKSAGRMTVTEYEREFVRLSKYAREYASTEEVMCKHLLMG</sequence>
<proteinExistence type="predicted"/>
<evidence type="ECO:0000313" key="1">
    <source>
        <dbReference type="EMBL" id="KAA3473642.1"/>
    </source>
</evidence>
<dbReference type="Proteomes" id="UP000325315">
    <property type="component" value="Unassembled WGS sequence"/>
</dbReference>
<protein>
    <submittedName>
        <fullName evidence="1">Retrotransposon gag domain-containing 1</fullName>
    </submittedName>
</protein>
<evidence type="ECO:0000313" key="2">
    <source>
        <dbReference type="Proteomes" id="UP000325315"/>
    </source>
</evidence>
<gene>
    <name evidence="1" type="ORF">EPI10_024004</name>
</gene>
<reference evidence="2" key="1">
    <citation type="journal article" date="2019" name="Plant Biotechnol. J.">
        <title>Genome sequencing of the Australian wild diploid species Gossypium australe highlights disease resistance and delayed gland morphogenesis.</title>
        <authorList>
            <person name="Cai Y."/>
            <person name="Cai X."/>
            <person name="Wang Q."/>
            <person name="Wang P."/>
            <person name="Zhang Y."/>
            <person name="Cai C."/>
            <person name="Xu Y."/>
            <person name="Wang K."/>
            <person name="Zhou Z."/>
            <person name="Wang C."/>
            <person name="Geng S."/>
            <person name="Li B."/>
            <person name="Dong Q."/>
            <person name="Hou Y."/>
            <person name="Wang H."/>
            <person name="Ai P."/>
            <person name="Liu Z."/>
            <person name="Yi F."/>
            <person name="Sun M."/>
            <person name="An G."/>
            <person name="Cheng J."/>
            <person name="Zhang Y."/>
            <person name="Shi Q."/>
            <person name="Xie Y."/>
            <person name="Shi X."/>
            <person name="Chang Y."/>
            <person name="Huang F."/>
            <person name="Chen Y."/>
            <person name="Hong S."/>
            <person name="Mi L."/>
            <person name="Sun Q."/>
            <person name="Zhang L."/>
            <person name="Zhou B."/>
            <person name="Peng R."/>
            <person name="Zhang X."/>
            <person name="Liu F."/>
        </authorList>
    </citation>
    <scope>NUCLEOTIDE SEQUENCE [LARGE SCALE GENOMIC DNA]</scope>
    <source>
        <strain evidence="2">cv. PA1801</strain>
    </source>
</reference>
<organism evidence="1 2">
    <name type="scientific">Gossypium australe</name>
    <dbReference type="NCBI Taxonomy" id="47621"/>
    <lineage>
        <taxon>Eukaryota</taxon>
        <taxon>Viridiplantae</taxon>
        <taxon>Streptophyta</taxon>
        <taxon>Embryophyta</taxon>
        <taxon>Tracheophyta</taxon>
        <taxon>Spermatophyta</taxon>
        <taxon>Magnoliopsida</taxon>
        <taxon>eudicotyledons</taxon>
        <taxon>Gunneridae</taxon>
        <taxon>Pentapetalae</taxon>
        <taxon>rosids</taxon>
        <taxon>malvids</taxon>
        <taxon>Malvales</taxon>
        <taxon>Malvaceae</taxon>
        <taxon>Malvoideae</taxon>
        <taxon>Gossypium</taxon>
    </lineage>
</organism>
<comment type="caution">
    <text evidence="1">The sequence shown here is derived from an EMBL/GenBank/DDBJ whole genome shotgun (WGS) entry which is preliminary data.</text>
</comment>
<dbReference type="EMBL" id="SMMG02000005">
    <property type="protein sequence ID" value="KAA3473642.1"/>
    <property type="molecule type" value="Genomic_DNA"/>
</dbReference>
<keyword evidence="2" id="KW-1185">Reference proteome</keyword>
<dbReference type="OrthoDB" id="2272416at2759"/>
<name>A0A5B6VXI2_9ROSI</name>
<accession>A0A5B6VXI2</accession>